<dbReference type="GO" id="GO:0003677">
    <property type="term" value="F:DNA binding"/>
    <property type="evidence" value="ECO:0007669"/>
    <property type="project" value="UniProtKB-KW"/>
</dbReference>
<dbReference type="Pfam" id="PF01381">
    <property type="entry name" value="HTH_3"/>
    <property type="match status" value="1"/>
</dbReference>
<organism evidence="3">
    <name type="scientific">viral metagenome</name>
    <dbReference type="NCBI Taxonomy" id="1070528"/>
    <lineage>
        <taxon>unclassified sequences</taxon>
        <taxon>metagenomes</taxon>
        <taxon>organismal metagenomes</taxon>
    </lineage>
</organism>
<evidence type="ECO:0000313" key="6">
    <source>
        <dbReference type="EMBL" id="QJI00629.1"/>
    </source>
</evidence>
<dbReference type="PANTHER" id="PTHR46797">
    <property type="entry name" value="HTH-TYPE TRANSCRIPTIONAL REGULATOR"/>
    <property type="match status" value="1"/>
</dbReference>
<dbReference type="PROSITE" id="PS50943">
    <property type="entry name" value="HTH_CROC1"/>
    <property type="match status" value="1"/>
</dbReference>
<dbReference type="GO" id="GO:0003700">
    <property type="term" value="F:DNA-binding transcription factor activity"/>
    <property type="evidence" value="ECO:0007669"/>
    <property type="project" value="TreeGrafter"/>
</dbReference>
<dbReference type="GO" id="GO:0005829">
    <property type="term" value="C:cytosol"/>
    <property type="evidence" value="ECO:0007669"/>
    <property type="project" value="TreeGrafter"/>
</dbReference>
<reference evidence="3" key="1">
    <citation type="submission" date="2020-03" db="EMBL/GenBank/DDBJ databases">
        <title>The deep terrestrial virosphere.</title>
        <authorList>
            <person name="Holmfeldt K."/>
            <person name="Nilsson E."/>
            <person name="Simone D."/>
            <person name="Lopez-Fernandez M."/>
            <person name="Wu X."/>
            <person name="de Brujin I."/>
            <person name="Lundin D."/>
            <person name="Andersson A."/>
            <person name="Bertilsson S."/>
            <person name="Dopson M."/>
        </authorList>
    </citation>
    <scope>NUCLEOTIDE SEQUENCE</scope>
    <source>
        <strain evidence="5">MM415A00243</strain>
        <strain evidence="4">MM415B00422</strain>
        <strain evidence="3">TM448A06506</strain>
        <strain evidence="6">TM448B02010</strain>
    </source>
</reference>
<name>A0A6H2A5X4_9ZZZZ</name>
<keyword evidence="1" id="KW-0238">DNA-binding</keyword>
<dbReference type="Gene3D" id="1.10.260.40">
    <property type="entry name" value="lambda repressor-like DNA-binding domains"/>
    <property type="match status" value="1"/>
</dbReference>
<proteinExistence type="predicted"/>
<evidence type="ECO:0000259" key="2">
    <source>
        <dbReference type="PROSITE" id="PS50943"/>
    </source>
</evidence>
<protein>
    <submittedName>
        <fullName evidence="3">Putative DNA binding, helix-turn-helix domain containing protein</fullName>
    </submittedName>
</protein>
<evidence type="ECO:0000256" key="1">
    <source>
        <dbReference type="ARBA" id="ARBA00023125"/>
    </source>
</evidence>
<sequence>MIARLRRARGWTQQRLADEAGLSRQYIYQIESSRRDGSVRALESIADAIGVPLDDLRAA</sequence>
<evidence type="ECO:0000313" key="3">
    <source>
        <dbReference type="EMBL" id="QJA55031.1"/>
    </source>
</evidence>
<dbReference type="EMBL" id="MT144865">
    <property type="protein sequence ID" value="QJI00629.1"/>
    <property type="molecule type" value="Genomic_DNA"/>
</dbReference>
<gene>
    <name evidence="5" type="ORF">MM415A00243_0052</name>
    <name evidence="4" type="ORF">MM415B00422_0052</name>
    <name evidence="3" type="ORF">TM448A06506_0001</name>
    <name evidence="6" type="ORF">TM448B02010_0009</name>
</gene>
<dbReference type="InterPro" id="IPR001387">
    <property type="entry name" value="Cro/C1-type_HTH"/>
</dbReference>
<dbReference type="InterPro" id="IPR010982">
    <property type="entry name" value="Lambda_DNA-bd_dom_sf"/>
</dbReference>
<evidence type="ECO:0000313" key="4">
    <source>
        <dbReference type="EMBL" id="QJA65290.1"/>
    </source>
</evidence>
<accession>A0A6H2A5X4</accession>
<feature type="domain" description="HTH cro/C1-type" evidence="2">
    <location>
        <begin position="2"/>
        <end position="56"/>
    </location>
</feature>
<evidence type="ECO:0000313" key="5">
    <source>
        <dbReference type="EMBL" id="QJA83990.1"/>
    </source>
</evidence>
<dbReference type="SMART" id="SM00530">
    <property type="entry name" value="HTH_XRE"/>
    <property type="match status" value="1"/>
</dbReference>
<dbReference type="EMBL" id="MT141535">
    <property type="protein sequence ID" value="QJA65290.1"/>
    <property type="molecule type" value="Genomic_DNA"/>
</dbReference>
<dbReference type="EMBL" id="MT144561">
    <property type="protein sequence ID" value="QJA55031.1"/>
    <property type="molecule type" value="Genomic_DNA"/>
</dbReference>
<dbReference type="AlphaFoldDB" id="A0A6H2A5X4"/>
<dbReference type="InterPro" id="IPR050807">
    <property type="entry name" value="TransReg_Diox_bact_type"/>
</dbReference>
<dbReference type="SUPFAM" id="SSF47413">
    <property type="entry name" value="lambda repressor-like DNA-binding domains"/>
    <property type="match status" value="1"/>
</dbReference>
<dbReference type="CDD" id="cd00093">
    <property type="entry name" value="HTH_XRE"/>
    <property type="match status" value="1"/>
</dbReference>
<dbReference type="EMBL" id="MT142521">
    <property type="protein sequence ID" value="QJA83990.1"/>
    <property type="molecule type" value="Genomic_DNA"/>
</dbReference>
<dbReference type="PANTHER" id="PTHR46797:SF1">
    <property type="entry name" value="METHYLPHOSPHONATE SYNTHASE"/>
    <property type="match status" value="1"/>
</dbReference>